<comment type="similarity">
    <text evidence="2 5">Belongs to the aldose epimerase family.</text>
</comment>
<dbReference type="AlphaFoldDB" id="A0A975G8T6"/>
<evidence type="ECO:0000313" key="9">
    <source>
        <dbReference type="EMBL" id="QUE51469.1"/>
    </source>
</evidence>
<evidence type="ECO:0000256" key="1">
    <source>
        <dbReference type="ARBA" id="ARBA00005028"/>
    </source>
</evidence>
<dbReference type="NCBIfam" id="NF008277">
    <property type="entry name" value="PRK11055.1"/>
    <property type="match status" value="1"/>
</dbReference>
<dbReference type="Gene3D" id="2.70.98.10">
    <property type="match status" value="1"/>
</dbReference>
<dbReference type="KEGG" id="lamb:KBB96_00890"/>
<dbReference type="InterPro" id="IPR011013">
    <property type="entry name" value="Gal_mutarotase_sf_dom"/>
</dbReference>
<sequence>MTEFYTQISPIVAGFTWHPTRSHPILRRVESYGTLPDGREAGLFTLANSHGLRATVTDFGATLVSVETPDREGNIAPVTLGFDTLDGWVKDDCYLGATVGRFGNRIRDGRFTLEGKEYTLATNNTPGDIPCHLHGGNVGFNKRLWDARPSADGRSVTFTYHSPDGEEGYPGNLTARVTYSLTEDNELVWEAEATSDAPTPLNMVHHTYWNLGGDLSAPITNHLLALNANTYLPTDSGLIPTGEKAPVDGTPMDFKTPHRIGERIGADFEPLHFAGGYDHCWVVDGEPGTLRPAARLSHSGTGRVMEVLTDQPGIQFYAGNFLPNYRTGLCLETQNFPDAPNQPAFPNSILHPGETYRHVMVHRFGVE</sequence>
<gene>
    <name evidence="9" type="ORF">KBB96_00890</name>
</gene>
<dbReference type="Pfam" id="PF01263">
    <property type="entry name" value="Aldose_epim"/>
    <property type="match status" value="1"/>
</dbReference>
<dbReference type="PANTHER" id="PTHR10091">
    <property type="entry name" value="ALDOSE-1-EPIMERASE"/>
    <property type="match status" value="1"/>
</dbReference>
<evidence type="ECO:0000256" key="8">
    <source>
        <dbReference type="PIRSR" id="PIRSR005096-3"/>
    </source>
</evidence>
<evidence type="ECO:0000256" key="5">
    <source>
        <dbReference type="PIRNR" id="PIRNR005096"/>
    </source>
</evidence>
<reference evidence="9" key="1">
    <citation type="submission" date="2021-04" db="EMBL/GenBank/DDBJ databases">
        <title>Luteolibacter sp. 32A isolated from the skin of an Anderson's salamander (Ambystoma andersonii).</title>
        <authorList>
            <person name="Spergser J."/>
            <person name="Busse H.-J."/>
        </authorList>
    </citation>
    <scope>NUCLEOTIDE SEQUENCE</scope>
    <source>
        <strain evidence="9">32A</strain>
    </source>
</reference>
<dbReference type="CDD" id="cd09019">
    <property type="entry name" value="galactose_mutarotase_like"/>
    <property type="match status" value="1"/>
</dbReference>
<comment type="catalytic activity">
    <reaction evidence="5">
        <text>alpha-D-glucose = beta-D-glucose</text>
        <dbReference type="Rhea" id="RHEA:10264"/>
        <dbReference type="ChEBI" id="CHEBI:15903"/>
        <dbReference type="ChEBI" id="CHEBI:17925"/>
        <dbReference type="EC" id="5.1.3.3"/>
    </reaction>
</comment>
<dbReference type="GO" id="GO:0033499">
    <property type="term" value="P:galactose catabolic process via UDP-galactose, Leloir pathway"/>
    <property type="evidence" value="ECO:0007669"/>
    <property type="project" value="TreeGrafter"/>
</dbReference>
<dbReference type="GO" id="GO:0004034">
    <property type="term" value="F:aldose 1-epimerase activity"/>
    <property type="evidence" value="ECO:0007669"/>
    <property type="project" value="UniProtKB-EC"/>
</dbReference>
<feature type="binding site" evidence="8">
    <location>
        <begin position="206"/>
        <end position="208"/>
    </location>
    <ligand>
        <name>beta-D-galactose</name>
        <dbReference type="ChEBI" id="CHEBI:27667"/>
    </ligand>
</feature>
<evidence type="ECO:0000256" key="4">
    <source>
        <dbReference type="ARBA" id="ARBA00023277"/>
    </source>
</evidence>
<dbReference type="EMBL" id="CP073100">
    <property type="protein sequence ID" value="QUE51469.1"/>
    <property type="molecule type" value="Genomic_DNA"/>
</dbReference>
<evidence type="ECO:0000256" key="3">
    <source>
        <dbReference type="ARBA" id="ARBA00023235"/>
    </source>
</evidence>
<dbReference type="GO" id="GO:0006006">
    <property type="term" value="P:glucose metabolic process"/>
    <property type="evidence" value="ECO:0007669"/>
    <property type="project" value="TreeGrafter"/>
</dbReference>
<dbReference type="InterPro" id="IPR015443">
    <property type="entry name" value="Aldose_1-epimerase"/>
</dbReference>
<protein>
    <recommendedName>
        <fullName evidence="5">Aldose 1-epimerase</fullName>
        <ecNumber evidence="5">5.1.3.3</ecNumber>
    </recommendedName>
</protein>
<dbReference type="GO" id="GO:0030246">
    <property type="term" value="F:carbohydrate binding"/>
    <property type="evidence" value="ECO:0007669"/>
    <property type="project" value="InterPro"/>
</dbReference>
<feature type="binding site" evidence="7">
    <location>
        <position position="278"/>
    </location>
    <ligand>
        <name>beta-D-galactose</name>
        <dbReference type="ChEBI" id="CHEBI:27667"/>
    </ligand>
</feature>
<evidence type="ECO:0000256" key="2">
    <source>
        <dbReference type="ARBA" id="ARBA00006206"/>
    </source>
</evidence>
<accession>A0A975G8T6</accession>
<evidence type="ECO:0000256" key="6">
    <source>
        <dbReference type="PIRSR" id="PIRSR005096-1"/>
    </source>
</evidence>
<keyword evidence="3 5" id="KW-0413">Isomerase</keyword>
<dbReference type="RefSeq" id="WP_211631608.1">
    <property type="nucleotide sequence ID" value="NZ_CP073100.1"/>
</dbReference>
<dbReference type="PIRSF" id="PIRSF005096">
    <property type="entry name" value="GALM"/>
    <property type="match status" value="1"/>
</dbReference>
<comment type="pathway">
    <text evidence="1 5">Carbohydrate metabolism; hexose metabolism.</text>
</comment>
<dbReference type="InterPro" id="IPR008183">
    <property type="entry name" value="Aldose_1/G6P_1-epimerase"/>
</dbReference>
<evidence type="ECO:0000313" key="10">
    <source>
        <dbReference type="Proteomes" id="UP000676169"/>
    </source>
</evidence>
<name>A0A975G8T6_9BACT</name>
<evidence type="ECO:0000256" key="7">
    <source>
        <dbReference type="PIRSR" id="PIRSR005096-2"/>
    </source>
</evidence>
<dbReference type="InterPro" id="IPR047215">
    <property type="entry name" value="Galactose_mutarotase-like"/>
</dbReference>
<keyword evidence="4 5" id="KW-0119">Carbohydrate metabolism</keyword>
<dbReference type="PANTHER" id="PTHR10091:SF0">
    <property type="entry name" value="GALACTOSE MUTAROTASE"/>
    <property type="match status" value="1"/>
</dbReference>
<feature type="active site" description="Proton acceptor" evidence="6">
    <location>
        <position position="332"/>
    </location>
</feature>
<proteinExistence type="inferred from homology"/>
<dbReference type="Proteomes" id="UP000676169">
    <property type="component" value="Chromosome"/>
</dbReference>
<dbReference type="InterPro" id="IPR014718">
    <property type="entry name" value="GH-type_carb-bd"/>
</dbReference>
<dbReference type="EC" id="5.1.3.3" evidence="5"/>
<feature type="binding site" evidence="8">
    <location>
        <begin position="104"/>
        <end position="105"/>
    </location>
    <ligand>
        <name>beta-D-galactose</name>
        <dbReference type="ChEBI" id="CHEBI:27667"/>
    </ligand>
</feature>
<keyword evidence="10" id="KW-1185">Reference proteome</keyword>
<dbReference type="SUPFAM" id="SSF74650">
    <property type="entry name" value="Galactose mutarotase-like"/>
    <property type="match status" value="1"/>
</dbReference>
<feature type="active site" description="Proton donor" evidence="6">
    <location>
        <position position="206"/>
    </location>
</feature>
<organism evidence="9 10">
    <name type="scientific">Luteolibacter ambystomatis</name>
    <dbReference type="NCBI Taxonomy" id="2824561"/>
    <lineage>
        <taxon>Bacteria</taxon>
        <taxon>Pseudomonadati</taxon>
        <taxon>Verrucomicrobiota</taxon>
        <taxon>Verrucomicrobiia</taxon>
        <taxon>Verrucomicrobiales</taxon>
        <taxon>Verrucomicrobiaceae</taxon>
        <taxon>Luteolibacter</taxon>
    </lineage>
</organism>